<accession>A0AC61RYJ9</accession>
<keyword evidence="1" id="KW-0067">ATP-binding</keyword>
<dbReference type="EMBL" id="SRYA01000012">
    <property type="protein sequence ID" value="TGY96899.1"/>
    <property type="molecule type" value="Genomic_DNA"/>
</dbReference>
<evidence type="ECO:0000313" key="2">
    <source>
        <dbReference type="Proteomes" id="UP000304953"/>
    </source>
</evidence>
<name>A0AC61RYJ9_9FIRM</name>
<keyword evidence="2" id="KW-1185">Reference proteome</keyword>
<protein>
    <submittedName>
        <fullName evidence="1">ATP-dependent DNA helicase RecG</fullName>
        <ecNumber evidence="1">3.6.4.12</ecNumber>
    </submittedName>
</protein>
<dbReference type="EC" id="3.6.4.12" evidence="1"/>
<keyword evidence="1" id="KW-0547">Nucleotide-binding</keyword>
<sequence length="747" mass="84362">MEQSSGIGELKGIGAKTEQLFHNLGVYTIGDILLHYPRDYDRLPPITPLAELPELMNGTGKIAEGERDGLKAHISPDGKFNPEDSPGIRGEITAAIAARVEKIPFVRAGRNMQITSLALQEGAVKADLVWFRMPYLKNTLKPGEWFVFLGKVTLKGKIFHMEQPQIFQPEKYESMQECLWPCYALTAGLGKNKLSQTIKKVLEELDLSRDYLPEDIRVRCCLAEYNFALENIHFPKSEEALTQARKRLIFDEFFQFILSAGMQKEQMEEVLNRFSFLPLKVDQGIFENEPIKENGDVLKQDTGHLLWADQVMNHLPYQLTNAQKRTLLEIREDLRGKKVMQRLVQGDVGSGKTIIAFLAMLDAAQSGYQSAMMAPTEVLAVQHYQTFSSLLEAHGLQVPIVLLTGSLTQKEKRRAYERMQLYPNAMVLGTHALIQERALYDNLALVITDEQHRFGVKQRETLFLKGAQPHVLVMSATPIPRTLAIILYGDLDISVIDEVPAKRLPVKSCVVGRESRKTSYDFLRRELALGHQIYVVCPLVEESEGLEAENVTDYAARLREQLPEGIVVETLHGKMKSGRKNLIMEQFARNEIQVLVSTTVIEVGVNVPNATVMMIEDAQRFGLAQLHQLRGRVGRGDSQSYCIMINTTDSGKAKKRLEILNKSNDGFFIAGEDLKLRGPGDFFGIRQSGLLEFRLGDIYQNADLLKLASQEASLLLKEDRKLEAPEHESLRKQIQNYMNHQMETVNL</sequence>
<keyword evidence="1" id="KW-0347">Helicase</keyword>
<gene>
    <name evidence="1" type="primary">recG</name>
    <name evidence="1" type="ORF">E5329_07845</name>
</gene>
<comment type="caution">
    <text evidence="1">The sequence shown here is derived from an EMBL/GenBank/DDBJ whole genome shotgun (WGS) entry which is preliminary data.</text>
</comment>
<keyword evidence="1" id="KW-0378">Hydrolase</keyword>
<organism evidence="1 2">
    <name type="scientific">Petralouisia muris</name>
    <dbReference type="NCBI Taxonomy" id="3032872"/>
    <lineage>
        <taxon>Bacteria</taxon>
        <taxon>Bacillati</taxon>
        <taxon>Bacillota</taxon>
        <taxon>Clostridia</taxon>
        <taxon>Lachnospirales</taxon>
        <taxon>Lachnospiraceae</taxon>
        <taxon>Petralouisia</taxon>
    </lineage>
</organism>
<evidence type="ECO:0000313" key="1">
    <source>
        <dbReference type="EMBL" id="TGY96899.1"/>
    </source>
</evidence>
<reference evidence="1" key="1">
    <citation type="submission" date="2019-04" db="EMBL/GenBank/DDBJ databases">
        <title>Microbes associate with the intestines of laboratory mice.</title>
        <authorList>
            <person name="Navarre W."/>
            <person name="Wong E."/>
            <person name="Huang K."/>
            <person name="Tropini C."/>
            <person name="Ng K."/>
            <person name="Yu B."/>
        </authorList>
    </citation>
    <scope>NUCLEOTIDE SEQUENCE</scope>
    <source>
        <strain evidence="1">NM01_1-7b</strain>
    </source>
</reference>
<proteinExistence type="predicted"/>
<dbReference type="Proteomes" id="UP000304953">
    <property type="component" value="Unassembled WGS sequence"/>
</dbReference>